<accession>A0A846Y1V0</accession>
<evidence type="ECO:0000313" key="2">
    <source>
        <dbReference type="Proteomes" id="UP000565711"/>
    </source>
</evidence>
<comment type="caution">
    <text evidence="1">The sequence shown here is derived from an EMBL/GenBank/DDBJ whole genome shotgun (WGS) entry which is preliminary data.</text>
</comment>
<proteinExistence type="predicted"/>
<sequence>MLTLNLGTFVTQPVWLKTIKIVTETVPSGGGSPGVVSQYRRKIAGMRVAVSLRGSIPLNLK</sequence>
<dbReference type="AlphaFoldDB" id="A0A846Y1V0"/>
<evidence type="ECO:0000313" key="1">
    <source>
        <dbReference type="EMBL" id="NKY51884.1"/>
    </source>
</evidence>
<keyword evidence="2" id="KW-1185">Reference proteome</keyword>
<dbReference type="EMBL" id="JAAXOP010000009">
    <property type="protein sequence ID" value="NKY51884.1"/>
    <property type="molecule type" value="Genomic_DNA"/>
</dbReference>
<reference evidence="1 2" key="1">
    <citation type="submission" date="2020-04" db="EMBL/GenBank/DDBJ databases">
        <title>MicrobeNet Type strains.</title>
        <authorList>
            <person name="Nicholson A.C."/>
        </authorList>
    </citation>
    <scope>NUCLEOTIDE SEQUENCE [LARGE SCALE GENOMIC DNA]</scope>
    <source>
        <strain evidence="1 2">JCM 12354</strain>
    </source>
</reference>
<organism evidence="1 2">
    <name type="scientific">Nocardia vermiculata</name>
    <dbReference type="NCBI Taxonomy" id="257274"/>
    <lineage>
        <taxon>Bacteria</taxon>
        <taxon>Bacillati</taxon>
        <taxon>Actinomycetota</taxon>
        <taxon>Actinomycetes</taxon>
        <taxon>Mycobacteriales</taxon>
        <taxon>Nocardiaceae</taxon>
        <taxon>Nocardia</taxon>
    </lineage>
</organism>
<dbReference type="RefSeq" id="WP_157102809.1">
    <property type="nucleotide sequence ID" value="NZ_JAAXOP010000009.1"/>
</dbReference>
<dbReference type="Proteomes" id="UP000565711">
    <property type="component" value="Unassembled WGS sequence"/>
</dbReference>
<protein>
    <submittedName>
        <fullName evidence="1">Uncharacterized protein</fullName>
    </submittedName>
</protein>
<gene>
    <name evidence="1" type="ORF">HGA08_16820</name>
</gene>
<name>A0A846Y1V0_9NOCA</name>